<dbReference type="Pfam" id="PF14028">
    <property type="entry name" value="Lant_dehydr_C"/>
    <property type="match status" value="1"/>
</dbReference>
<gene>
    <name evidence="4" type="ORF">JQS30_06000</name>
</gene>
<dbReference type="AlphaFoldDB" id="A0A895XRY0"/>
<feature type="region of interest" description="Disordered" evidence="1">
    <location>
        <begin position="700"/>
        <end position="725"/>
    </location>
</feature>
<sequence>MSRSQPPVALRRTDANAAASQRDWIASIWACQDFSAAIEIASPALTTRINAILTGTVSDSRQVRRAALALLRYALRASTRATPFGLFAGVAPLGFTDEAVARMGAAHQVMARVEAVQLEQLIWECERELFPRFRVVANNLARVQAGRLSLLSIARTSDCEPREVTLRHTAAVEAVRQLAQTPVSCEELIAALARRFPWAAGAKITALVRTLMDQGVLLSQLRAPMSQPDPLRHLLDALPDQAKGEPAAFATARQMRSHLDAVSEARQVSTCRTALRSAAEHVRTRQSNPLAVDMRLDARVGIPASVVNEAEKAAVALLRLSRFPNGSPSWADYRDVFLERYGIGAIVPLGELLDPVAGVGFPAGFRDSLYARSSPSLTDRDRSLIALAHRTVCEGQLDVDLNTDDLAGLAAEDVVPAPHVGLAFHVRARSREDMNAGRYVLGVDGAARSVGTTEGRFLHLLDPAERERIATTWNELPTMIEGAQRVQLSGPPLYASTCNVARVPRMLPDHISLSEWPTGEEPARLEDLAVSAEIDRMFLVNRLNGRVVEPLLPNAVEPTTRMHPTQRFLAELPRAHTSTYATFDWGAAAALPVLPRLRLGRSILSPARWRIEPAQLPGHRSSWSEWIQHWDEIRKRLQLPDQVYLGNSDIRVRIDLNDEAHLVLLRTEIDRKGTAVLREAPTEADLGWINGRAHEITIPLATDTSPKPPPRGTTEAPRLSRSTEEHIPGASSWLYAKIYTHPSRFNELLTTDTDKLFSSWPTSPSWWFLRYLDPRPHLRLRIRLDESTSYGQAVERLGTWAAAMRTRGLIRDLTLDTYRPETGRYGYGEVMSAAEDVFATDTTVALTQIRHAQVTGTSHEALCAASLIEMAEVFTASGEDGTTWLLDHVNRSGAPLNRVHAAELDNLRNDGVPGDGPLDESESGQAVMAAWQRRRGALTAYRRALLETHQAPSNAVLSSLLHLHHIRAIGIDTDSERACLRLARNAALSSRARHHRSHA</sequence>
<dbReference type="KEGG" id="nav:JQS30_06000"/>
<dbReference type="InterPro" id="IPR023809">
    <property type="entry name" value="Thiopep_bacteriocin_synth_dom"/>
</dbReference>
<feature type="domain" description="Lantibiotic dehydratase N-terminal" evidence="2">
    <location>
        <begin position="32"/>
        <end position="665"/>
    </location>
</feature>
<dbReference type="Proteomes" id="UP000662939">
    <property type="component" value="Chromosome"/>
</dbReference>
<evidence type="ECO:0000256" key="1">
    <source>
        <dbReference type="SAM" id="MobiDB-lite"/>
    </source>
</evidence>
<feature type="domain" description="Thiopeptide-type bacteriocin biosynthesis" evidence="3">
    <location>
        <begin position="733"/>
        <end position="986"/>
    </location>
</feature>
<dbReference type="Pfam" id="PF04738">
    <property type="entry name" value="Lant_dehydr_N"/>
    <property type="match status" value="1"/>
</dbReference>
<evidence type="ECO:0000259" key="3">
    <source>
        <dbReference type="Pfam" id="PF14028"/>
    </source>
</evidence>
<dbReference type="EMBL" id="CP070496">
    <property type="protein sequence ID" value="QSB06452.1"/>
    <property type="molecule type" value="Genomic_DNA"/>
</dbReference>
<evidence type="ECO:0000259" key="2">
    <source>
        <dbReference type="Pfam" id="PF04738"/>
    </source>
</evidence>
<name>A0A895XRY0_9ACTN</name>
<dbReference type="NCBIfam" id="TIGR03891">
    <property type="entry name" value="thiopep_ocin"/>
    <property type="match status" value="1"/>
</dbReference>
<keyword evidence="5" id="KW-1185">Reference proteome</keyword>
<accession>A0A895XRY0</accession>
<evidence type="ECO:0000313" key="5">
    <source>
        <dbReference type="Proteomes" id="UP000662939"/>
    </source>
</evidence>
<organism evidence="4 5">
    <name type="scientific">Natronoglycomyces albus</name>
    <dbReference type="NCBI Taxonomy" id="2811108"/>
    <lineage>
        <taxon>Bacteria</taxon>
        <taxon>Bacillati</taxon>
        <taxon>Actinomycetota</taxon>
        <taxon>Actinomycetes</taxon>
        <taxon>Glycomycetales</taxon>
        <taxon>Glycomycetaceae</taxon>
        <taxon>Natronoglycomyces</taxon>
    </lineage>
</organism>
<protein>
    <submittedName>
        <fullName evidence="4">Lantibiotic dehydratase</fullName>
    </submittedName>
</protein>
<proteinExistence type="predicted"/>
<dbReference type="RefSeq" id="WP_213172463.1">
    <property type="nucleotide sequence ID" value="NZ_CP070496.1"/>
</dbReference>
<dbReference type="InterPro" id="IPR006827">
    <property type="entry name" value="Lant_deHydtase_N"/>
</dbReference>
<evidence type="ECO:0000313" key="4">
    <source>
        <dbReference type="EMBL" id="QSB06452.1"/>
    </source>
</evidence>
<reference evidence="4" key="1">
    <citation type="submission" date="2021-02" db="EMBL/GenBank/DDBJ databases">
        <title>Natronoglycomyces albus gen. nov., sp. nov, a haloalkaliphilic actinobacterium from a soda solonchak soil.</title>
        <authorList>
            <person name="Sorokin D.Y."/>
            <person name="Khijniak T.V."/>
            <person name="Zakharycheva A.P."/>
            <person name="Boueva O.V."/>
            <person name="Ariskina E.V."/>
            <person name="Hahnke R.L."/>
            <person name="Bunk B."/>
            <person name="Sproer C."/>
            <person name="Schumann P."/>
            <person name="Evtushenko L.I."/>
            <person name="Kublanov I.V."/>
        </authorList>
    </citation>
    <scope>NUCLEOTIDE SEQUENCE</scope>
    <source>
        <strain evidence="4">DSM 106290</strain>
    </source>
</reference>